<dbReference type="PANTHER" id="PTHR22648">
    <property type="entry name" value="TRANSCRIPTION TERMINATION FACTOR NUSA"/>
    <property type="match status" value="1"/>
</dbReference>
<dbReference type="InterPro" id="IPR025249">
    <property type="entry name" value="TF_NusA_KH_1st"/>
</dbReference>
<keyword evidence="2 7" id="KW-0963">Cytoplasm</keyword>
<feature type="domain" description="S1 motif" evidence="9">
    <location>
        <begin position="112"/>
        <end position="177"/>
    </location>
</feature>
<dbReference type="PROSITE" id="PS50126">
    <property type="entry name" value="S1"/>
    <property type="match status" value="1"/>
</dbReference>
<dbReference type="InterPro" id="IPR030842">
    <property type="entry name" value="TF_NusA_bacterial"/>
</dbReference>
<keyword evidence="1 7" id="KW-0806">Transcription termination</keyword>
<evidence type="ECO:0000259" key="9">
    <source>
        <dbReference type="PROSITE" id="PS50126"/>
    </source>
</evidence>
<dbReference type="Proteomes" id="UP000280726">
    <property type="component" value="Unassembled WGS sequence"/>
</dbReference>
<feature type="compositionally biased region" description="Low complexity" evidence="8">
    <location>
        <begin position="323"/>
        <end position="343"/>
    </location>
</feature>
<dbReference type="InterPro" id="IPR003029">
    <property type="entry name" value="S1_domain"/>
</dbReference>
<evidence type="ECO:0000256" key="3">
    <source>
        <dbReference type="ARBA" id="ARBA00022814"/>
    </source>
</evidence>
<comment type="function">
    <text evidence="7">Participates in both transcription termination and antitermination.</text>
</comment>
<evidence type="ECO:0000256" key="6">
    <source>
        <dbReference type="ARBA" id="ARBA00023163"/>
    </source>
</evidence>
<name>A0A3N4Z763_9MICO</name>
<dbReference type="InterPro" id="IPR010213">
    <property type="entry name" value="TF_NusA"/>
</dbReference>
<dbReference type="GO" id="GO:0005829">
    <property type="term" value="C:cytosol"/>
    <property type="evidence" value="ECO:0007669"/>
    <property type="project" value="TreeGrafter"/>
</dbReference>
<keyword evidence="4 7" id="KW-0694">RNA-binding</keyword>
<accession>A0A3N4Z763</accession>
<dbReference type="Pfam" id="PF08529">
    <property type="entry name" value="NusA_N"/>
    <property type="match status" value="1"/>
</dbReference>
<dbReference type="PROSITE" id="PS50084">
    <property type="entry name" value="KH_TYPE_1"/>
    <property type="match status" value="1"/>
</dbReference>
<dbReference type="GO" id="GO:0003723">
    <property type="term" value="F:RNA binding"/>
    <property type="evidence" value="ECO:0007669"/>
    <property type="project" value="UniProtKB-UniRule"/>
</dbReference>
<proteinExistence type="inferred from homology"/>
<dbReference type="FunFam" id="3.30.300.20:FF:000005">
    <property type="entry name" value="Transcription termination/antitermination protein NusA"/>
    <property type="match status" value="1"/>
</dbReference>
<comment type="subcellular location">
    <subcellularLocation>
        <location evidence="7">Cytoplasm</location>
    </subcellularLocation>
</comment>
<dbReference type="Pfam" id="PF00575">
    <property type="entry name" value="S1"/>
    <property type="match status" value="1"/>
</dbReference>
<dbReference type="RefSeq" id="WP_123917691.1">
    <property type="nucleotide sequence ID" value="NZ_RKRA01000001.1"/>
</dbReference>
<dbReference type="InterPro" id="IPR012340">
    <property type="entry name" value="NA-bd_OB-fold"/>
</dbReference>
<protein>
    <recommendedName>
        <fullName evidence="7">Transcription termination/antitermination protein NusA</fullName>
    </recommendedName>
</protein>
<evidence type="ECO:0000256" key="1">
    <source>
        <dbReference type="ARBA" id="ARBA00022472"/>
    </source>
</evidence>
<dbReference type="GO" id="GO:0006353">
    <property type="term" value="P:DNA-templated transcription termination"/>
    <property type="evidence" value="ECO:0007669"/>
    <property type="project" value="UniProtKB-UniRule"/>
</dbReference>
<dbReference type="NCBIfam" id="TIGR01953">
    <property type="entry name" value="NusA"/>
    <property type="match status" value="1"/>
</dbReference>
<dbReference type="PANTHER" id="PTHR22648:SF0">
    <property type="entry name" value="TRANSCRIPTION TERMINATION_ANTITERMINATION PROTEIN NUSA"/>
    <property type="match status" value="1"/>
</dbReference>
<dbReference type="GO" id="GO:0003700">
    <property type="term" value="F:DNA-binding transcription factor activity"/>
    <property type="evidence" value="ECO:0007669"/>
    <property type="project" value="InterPro"/>
</dbReference>
<dbReference type="InterPro" id="IPR036555">
    <property type="entry name" value="NusA_N_sf"/>
</dbReference>
<sequence>MDIDMTALRLIESERGIGLDVLVGAIEEALLLAYHRTPGAVEKARVELDRRTGRVTVMATETDEEGNEVGEFDDTPSGFGRIATATARSVIVQRLRDAEDDQVMGNYRDKAGEILSGVVQQGRDPRTVLVDIGDMEAVLPAHEQVPTETYTHGDRIRAYVLDVSRGSKGPSVTLSRTHPNLVRKLFALEVPEVADGSVEIVALAREAGHRSKMAVRSTVPGLNAKGACIGPMGQRVRAVMAELAGEKIDIIDYSDDPATFVANALSPSRVSSVEVVDAEARAARVVVPDFQLSLAIGKEGQNARLAARLTGWRIDIHSDTEGAEPAAEAAPATAAEQPEGSAG</sequence>
<comment type="similarity">
    <text evidence="7">Belongs to the NusA family.</text>
</comment>
<dbReference type="SUPFAM" id="SSF50249">
    <property type="entry name" value="Nucleic acid-binding proteins"/>
    <property type="match status" value="1"/>
</dbReference>
<evidence type="ECO:0000256" key="2">
    <source>
        <dbReference type="ARBA" id="ARBA00022490"/>
    </source>
</evidence>
<dbReference type="Gene3D" id="3.30.1480.10">
    <property type="entry name" value="NusA, N-terminal domain"/>
    <property type="match status" value="1"/>
</dbReference>
<dbReference type="InterPro" id="IPR058582">
    <property type="entry name" value="KH_NusA_2nd"/>
</dbReference>
<dbReference type="GO" id="GO:0031564">
    <property type="term" value="P:transcription antitermination"/>
    <property type="evidence" value="ECO:0007669"/>
    <property type="project" value="UniProtKB-UniRule"/>
</dbReference>
<dbReference type="FunFam" id="3.30.300.20:FF:000002">
    <property type="entry name" value="Transcription termination/antitermination protein NusA"/>
    <property type="match status" value="1"/>
</dbReference>
<dbReference type="HAMAP" id="MF_00945_B">
    <property type="entry name" value="NusA_B"/>
    <property type="match status" value="1"/>
</dbReference>
<dbReference type="AlphaFoldDB" id="A0A3N4Z763"/>
<evidence type="ECO:0000313" key="10">
    <source>
        <dbReference type="EMBL" id="RPF27854.1"/>
    </source>
</evidence>
<dbReference type="CDD" id="cd02134">
    <property type="entry name" value="KH-II_NusA_rpt1"/>
    <property type="match status" value="1"/>
</dbReference>
<dbReference type="EMBL" id="RKRA01000001">
    <property type="protein sequence ID" value="RPF27854.1"/>
    <property type="molecule type" value="Genomic_DNA"/>
</dbReference>
<dbReference type="CDD" id="cd22529">
    <property type="entry name" value="KH-II_NusA_rpt2"/>
    <property type="match status" value="1"/>
</dbReference>
<dbReference type="Pfam" id="PF26594">
    <property type="entry name" value="KH_NusA_2nd"/>
    <property type="match status" value="1"/>
</dbReference>
<evidence type="ECO:0000313" key="11">
    <source>
        <dbReference type="Proteomes" id="UP000280726"/>
    </source>
</evidence>
<dbReference type="Pfam" id="PF13184">
    <property type="entry name" value="KH_NusA_1st"/>
    <property type="match status" value="1"/>
</dbReference>
<keyword evidence="3 7" id="KW-0889">Transcription antitermination</keyword>
<keyword evidence="5 7" id="KW-0805">Transcription regulation</keyword>
<dbReference type="InterPro" id="IPR009019">
    <property type="entry name" value="KH_sf_prok-type"/>
</dbReference>
<dbReference type="SMART" id="SM00316">
    <property type="entry name" value="S1"/>
    <property type="match status" value="1"/>
</dbReference>
<organism evidence="10 11">
    <name type="scientific">Georgenia muralis</name>
    <dbReference type="NCBI Taxonomy" id="154117"/>
    <lineage>
        <taxon>Bacteria</taxon>
        <taxon>Bacillati</taxon>
        <taxon>Actinomycetota</taxon>
        <taxon>Actinomycetes</taxon>
        <taxon>Micrococcales</taxon>
        <taxon>Bogoriellaceae</taxon>
        <taxon>Georgenia</taxon>
    </lineage>
</organism>
<evidence type="ECO:0000256" key="8">
    <source>
        <dbReference type="SAM" id="MobiDB-lite"/>
    </source>
</evidence>
<dbReference type="Gene3D" id="2.40.50.140">
    <property type="entry name" value="Nucleic acid-binding proteins"/>
    <property type="match status" value="1"/>
</dbReference>
<dbReference type="CDD" id="cd04455">
    <property type="entry name" value="S1_NusA"/>
    <property type="match status" value="1"/>
</dbReference>
<dbReference type="SUPFAM" id="SSF69705">
    <property type="entry name" value="Transcription factor NusA, N-terminal domain"/>
    <property type="match status" value="1"/>
</dbReference>
<comment type="caution">
    <text evidence="10">The sequence shown here is derived from an EMBL/GenBank/DDBJ whole genome shotgun (WGS) entry which is preliminary data.</text>
</comment>
<dbReference type="Gene3D" id="3.30.300.20">
    <property type="match status" value="2"/>
</dbReference>
<evidence type="ECO:0000256" key="4">
    <source>
        <dbReference type="ARBA" id="ARBA00022884"/>
    </source>
</evidence>
<evidence type="ECO:0000256" key="7">
    <source>
        <dbReference type="HAMAP-Rule" id="MF_00945"/>
    </source>
</evidence>
<feature type="region of interest" description="Disordered" evidence="8">
    <location>
        <begin position="321"/>
        <end position="343"/>
    </location>
</feature>
<dbReference type="InterPro" id="IPR013735">
    <property type="entry name" value="TF_NusA_N"/>
</dbReference>
<evidence type="ECO:0000256" key="5">
    <source>
        <dbReference type="ARBA" id="ARBA00023015"/>
    </source>
</evidence>
<gene>
    <name evidence="7" type="primary">nusA</name>
    <name evidence="10" type="ORF">EDD32_2356</name>
</gene>
<dbReference type="SUPFAM" id="SSF54814">
    <property type="entry name" value="Prokaryotic type KH domain (KH-domain type II)"/>
    <property type="match status" value="2"/>
</dbReference>
<dbReference type="OrthoDB" id="9807233at2"/>
<comment type="subunit">
    <text evidence="7">Monomer. Binds directly to the core enzyme of the DNA-dependent RNA polymerase and to nascent RNA.</text>
</comment>
<dbReference type="InterPro" id="IPR015946">
    <property type="entry name" value="KH_dom-like_a/b"/>
</dbReference>
<keyword evidence="6 7" id="KW-0804">Transcription</keyword>
<keyword evidence="11" id="KW-1185">Reference proteome</keyword>
<reference evidence="10 11" key="1">
    <citation type="submission" date="2018-11" db="EMBL/GenBank/DDBJ databases">
        <title>Sequencing the genomes of 1000 actinobacteria strains.</title>
        <authorList>
            <person name="Klenk H.-P."/>
        </authorList>
    </citation>
    <scope>NUCLEOTIDE SEQUENCE [LARGE SCALE GENOMIC DNA]</scope>
    <source>
        <strain evidence="10 11">DSM 14418</strain>
    </source>
</reference>